<dbReference type="InterPro" id="IPR058031">
    <property type="entry name" value="AAA_lid_NorR"/>
</dbReference>
<evidence type="ECO:0000259" key="6">
    <source>
        <dbReference type="PROSITE" id="PS50045"/>
    </source>
</evidence>
<dbReference type="InterPro" id="IPR029016">
    <property type="entry name" value="GAF-like_dom_sf"/>
</dbReference>
<keyword evidence="4" id="KW-0238">DNA-binding</keyword>
<dbReference type="RefSeq" id="WP_037342903.1">
    <property type="nucleotide sequence ID" value="NZ_JNVU01000020.1"/>
</dbReference>
<dbReference type="PRINTS" id="PR01590">
    <property type="entry name" value="HTHFIS"/>
</dbReference>
<evidence type="ECO:0000313" key="7">
    <source>
        <dbReference type="EMBL" id="KEI44724.1"/>
    </source>
</evidence>
<dbReference type="PROSITE" id="PS50045">
    <property type="entry name" value="SIGMA54_INTERACT_4"/>
    <property type="match status" value="1"/>
</dbReference>
<dbReference type="EMBL" id="JNVU01000020">
    <property type="protein sequence ID" value="KEI44724.1"/>
    <property type="molecule type" value="Genomic_DNA"/>
</dbReference>
<dbReference type="AlphaFoldDB" id="A0A073BAD7"/>
<dbReference type="Pfam" id="PF25601">
    <property type="entry name" value="AAA_lid_14"/>
    <property type="match status" value="1"/>
</dbReference>
<dbReference type="GO" id="GO:0005524">
    <property type="term" value="F:ATP binding"/>
    <property type="evidence" value="ECO:0007669"/>
    <property type="project" value="UniProtKB-KW"/>
</dbReference>
<evidence type="ECO:0000256" key="4">
    <source>
        <dbReference type="ARBA" id="ARBA00023125"/>
    </source>
</evidence>
<reference evidence="7 8" key="1">
    <citation type="submission" date="2014-06" db="EMBL/GenBank/DDBJ databases">
        <title>Saccharopolyspora rectivirgula DSM-43113 Genome sequencing.</title>
        <authorList>
            <person name="Barrera C."/>
            <person name="Millon L."/>
            <person name="Rognon B."/>
            <person name="Zaugg C."/>
            <person name="Monod M."/>
        </authorList>
    </citation>
    <scope>NUCLEOTIDE SEQUENCE [LARGE SCALE GENOMIC DNA]</scope>
    <source>
        <strain evidence="7 8">DSM 43113</strain>
    </source>
</reference>
<proteinExistence type="predicted"/>
<dbReference type="InterPro" id="IPR027417">
    <property type="entry name" value="P-loop_NTPase"/>
</dbReference>
<keyword evidence="1" id="KW-0547">Nucleotide-binding</keyword>
<dbReference type="Pfam" id="PF02954">
    <property type="entry name" value="HTH_8"/>
    <property type="match status" value="1"/>
</dbReference>
<keyword evidence="5" id="KW-0804">Transcription</keyword>
<dbReference type="Proteomes" id="UP000031419">
    <property type="component" value="Unassembled WGS sequence"/>
</dbReference>
<organism evidence="7 8">
    <name type="scientific">Saccharopolyspora rectivirgula</name>
    <dbReference type="NCBI Taxonomy" id="28042"/>
    <lineage>
        <taxon>Bacteria</taxon>
        <taxon>Bacillati</taxon>
        <taxon>Actinomycetota</taxon>
        <taxon>Actinomycetes</taxon>
        <taxon>Pseudonocardiales</taxon>
        <taxon>Pseudonocardiaceae</taxon>
        <taxon>Saccharopolyspora</taxon>
    </lineage>
</organism>
<dbReference type="eggNOG" id="COG3284">
    <property type="taxonomic scope" value="Bacteria"/>
</dbReference>
<dbReference type="InterPro" id="IPR003018">
    <property type="entry name" value="GAF"/>
</dbReference>
<comment type="caution">
    <text evidence="7">The sequence shown here is derived from an EMBL/GenBank/DDBJ whole genome shotgun (WGS) entry which is preliminary data.</text>
</comment>
<dbReference type="InterPro" id="IPR009057">
    <property type="entry name" value="Homeodomain-like_sf"/>
</dbReference>
<evidence type="ECO:0000256" key="5">
    <source>
        <dbReference type="ARBA" id="ARBA00023163"/>
    </source>
</evidence>
<gene>
    <name evidence="7" type="ORF">GU90_08030</name>
</gene>
<evidence type="ECO:0000256" key="2">
    <source>
        <dbReference type="ARBA" id="ARBA00022840"/>
    </source>
</evidence>
<dbReference type="OrthoDB" id="5496274at2"/>
<dbReference type="STRING" id="28042.GU90_08030"/>
<dbReference type="Gene3D" id="1.10.10.60">
    <property type="entry name" value="Homeodomain-like"/>
    <property type="match status" value="1"/>
</dbReference>
<dbReference type="Gene3D" id="3.30.450.40">
    <property type="match status" value="1"/>
</dbReference>
<keyword evidence="2" id="KW-0067">ATP-binding</keyword>
<dbReference type="Gene3D" id="1.10.8.60">
    <property type="match status" value="1"/>
</dbReference>
<evidence type="ECO:0000313" key="8">
    <source>
        <dbReference type="Proteomes" id="UP000031419"/>
    </source>
</evidence>
<dbReference type="Pfam" id="PF01590">
    <property type="entry name" value="GAF"/>
    <property type="match status" value="1"/>
</dbReference>
<dbReference type="SUPFAM" id="SSF52540">
    <property type="entry name" value="P-loop containing nucleoside triphosphate hydrolases"/>
    <property type="match status" value="1"/>
</dbReference>
<dbReference type="SUPFAM" id="SSF46689">
    <property type="entry name" value="Homeodomain-like"/>
    <property type="match status" value="1"/>
</dbReference>
<protein>
    <recommendedName>
        <fullName evidence="6">Sigma-54 factor interaction domain-containing protein</fullName>
    </recommendedName>
</protein>
<accession>A0A073BAD7</accession>
<evidence type="ECO:0000256" key="3">
    <source>
        <dbReference type="ARBA" id="ARBA00023015"/>
    </source>
</evidence>
<dbReference type="GO" id="GO:0006355">
    <property type="term" value="P:regulation of DNA-templated transcription"/>
    <property type="evidence" value="ECO:0007669"/>
    <property type="project" value="InterPro"/>
</dbReference>
<evidence type="ECO:0000256" key="1">
    <source>
        <dbReference type="ARBA" id="ARBA00022741"/>
    </source>
</evidence>
<name>A0A073BAD7_9PSEU</name>
<feature type="domain" description="Sigma-54 factor interaction" evidence="6">
    <location>
        <begin position="475"/>
        <end position="536"/>
    </location>
</feature>
<dbReference type="GO" id="GO:0043565">
    <property type="term" value="F:sequence-specific DNA binding"/>
    <property type="evidence" value="ECO:0007669"/>
    <property type="project" value="InterPro"/>
</dbReference>
<dbReference type="PANTHER" id="PTHR32071">
    <property type="entry name" value="TRANSCRIPTIONAL REGULATORY PROTEIN"/>
    <property type="match status" value="1"/>
</dbReference>
<dbReference type="InterPro" id="IPR002197">
    <property type="entry name" value="HTH_Fis"/>
</dbReference>
<dbReference type="InterPro" id="IPR002078">
    <property type="entry name" value="Sigma_54_int"/>
</dbReference>
<sequence length="607" mass="66860">MTSQLIDWTADSVPDPESLRQAKQRLTDAGLLALPATLPGVPGVIERSWRRCVSESVPIQRTEPPYREDFDPSTRLLDAAAPVINRIAEQLGDMPVAMFLTDATGHIVLRKATEPRQRAMLDNAYAAEGFYFSESAVGTNALGTVVEERRPVVVRGCEHYNEALEQLTCAGTPIFQPFTRKLVGTFSLASPAKDATPLMCAVTNDIGKQIESNLTERMRTRERALINSYLLADQNSGVPVIVLNERTAFANTAGLPYLSATTHALLWRHVREHGATGRRRMSVPLEKGWYPAHVERIDDSGGTWPAYCVRLACREAEVDAAPRRRVMVRPREGAREPLHPLAQITRQLEEVAQHREALALDGGPGTGKLHTALTFLRTCFEVSDPLVIDFSTVRLGNDQHWFQSARSAAKTGRGLVLRHVDQTTTADARQITALAEQTRPTPSGGATAPPLVLTVDLNGAADHVHALVARLATAVRLPALPEMPQEIPALVKRMLAEVPGACRSTTFSSEALQLLLNWSWPGNLAELRQLVNQLSQRKAGRVVLPADLPDRMHARPGRRMSLMESAERDTIVEALRRCGGNRSQAAQALGIGRTTLYRKIRHYRIDI</sequence>
<keyword evidence="3" id="KW-0805">Transcription regulation</keyword>
<keyword evidence="8" id="KW-1185">Reference proteome</keyword>